<feature type="compositionally biased region" description="Basic and acidic residues" evidence="1">
    <location>
        <begin position="483"/>
        <end position="493"/>
    </location>
</feature>
<feature type="compositionally biased region" description="Low complexity" evidence="1">
    <location>
        <begin position="517"/>
        <end position="532"/>
    </location>
</feature>
<dbReference type="RefSeq" id="WP_064670041.1">
    <property type="nucleotide sequence ID" value="NZ_FLLR01000041.1"/>
</dbReference>
<dbReference type="AlphaFoldDB" id="A0AA45UU29"/>
<dbReference type="Proteomes" id="UP000078419">
    <property type="component" value="Unassembled WGS sequence"/>
</dbReference>
<feature type="compositionally biased region" description="Basic and acidic residues" evidence="1">
    <location>
        <begin position="421"/>
        <end position="431"/>
    </location>
</feature>
<feature type="region of interest" description="Disordered" evidence="1">
    <location>
        <begin position="474"/>
        <end position="553"/>
    </location>
</feature>
<accession>A0AA45UU29</accession>
<organism evidence="2 3">
    <name type="scientific">Anaplasma phagocytophilum</name>
    <name type="common">Ehrlichia phagocytophila</name>
    <dbReference type="NCBI Taxonomy" id="948"/>
    <lineage>
        <taxon>Bacteria</taxon>
        <taxon>Pseudomonadati</taxon>
        <taxon>Pseudomonadota</taxon>
        <taxon>Alphaproteobacteria</taxon>
        <taxon>Rickettsiales</taxon>
        <taxon>Anaplasmataceae</taxon>
        <taxon>Anaplasma</taxon>
        <taxon>phagocytophilum group</taxon>
    </lineage>
</organism>
<proteinExistence type="predicted"/>
<comment type="caution">
    <text evidence="2">The sequence shown here is derived from an EMBL/GenBank/DDBJ whole genome shotgun (WGS) entry which is preliminary data.</text>
</comment>
<dbReference type="EMBL" id="FLLR01000041">
    <property type="protein sequence ID" value="SBO14565.1"/>
    <property type="molecule type" value="Genomic_DNA"/>
</dbReference>
<protein>
    <submittedName>
        <fullName evidence="2">Uncharacterized protein</fullName>
    </submittedName>
</protein>
<name>A0AA45UU29_ANAPH</name>
<gene>
    <name evidence="2" type="ORF">ANAPC1_00924</name>
</gene>
<evidence type="ECO:0000313" key="2">
    <source>
        <dbReference type="EMBL" id="SBO14565.1"/>
    </source>
</evidence>
<evidence type="ECO:0000313" key="3">
    <source>
        <dbReference type="Proteomes" id="UP000078419"/>
    </source>
</evidence>
<reference evidence="3" key="1">
    <citation type="submission" date="2016-03" db="EMBL/GenBank/DDBJ databases">
        <authorList>
            <person name="Loux Valentin"/>
        </authorList>
    </citation>
    <scope>NUCLEOTIDE SEQUENCE [LARGE SCALE GENOMIC DNA]</scope>
    <source>
        <strain evidence="3">C1</strain>
    </source>
</reference>
<evidence type="ECO:0000256" key="1">
    <source>
        <dbReference type="SAM" id="MobiDB-lite"/>
    </source>
</evidence>
<feature type="compositionally biased region" description="Polar residues" evidence="1">
    <location>
        <begin position="500"/>
        <end position="511"/>
    </location>
</feature>
<feature type="region of interest" description="Disordered" evidence="1">
    <location>
        <begin position="421"/>
        <end position="460"/>
    </location>
</feature>
<sequence>MLTPRNLSPSVRRLLDNYGPPSNQAFIQQAVQSLRGEGYTRCSDDILKHTVESAHETLRHITEGIDASCPYSTSSLNCQQHLSAALSLIYNSGIEDLREVEHTLLSNLYEALWHGTTAVCKCLESGSRTDAALMADAVSTVVNSIVLLQHVSLRSIHGSLAAPSDPWRDARSRCLTAASAYASVISTATENTLDQQTRCMVVNCANVLVNMTGLVSVITPTEQRNQLVRQTINLLHATSLYIRDALSRAAALPHAHPLIPHGDMLYAAQDLALKEIFDFGNDRCVHNTDSSVVKDLVTGRILNAFCSLIEVTESPVVRNKGRVLPANTAPCYTKFNQALDAIKKYSHTSNPQARADACVQVMYILDELIPLTQDLDALVLTMHGRKFVSQMAFVASQVAITSEPLVQELNHLISEHGLQETTPDHYEESKTPIHTQQAAAEHLAPYEDEEEAAPSTSHAAVAALAARAQSIGATTSASASYSRHPETSDHSSEEELSAIFAQQVSTPQQHGVASAFPSSEARGESASSSPSGHMEESSTEEAIDMSIKRRRLH</sequence>